<name>A0A4P9WVA3_9FUNG</name>
<dbReference type="AlphaFoldDB" id="A0A4P9WVA3"/>
<evidence type="ECO:0000313" key="1">
    <source>
        <dbReference type="EMBL" id="RKO95076.1"/>
    </source>
</evidence>
<feature type="non-terminal residue" evidence="1">
    <location>
        <position position="86"/>
    </location>
</feature>
<dbReference type="PANTHER" id="PTHR13265:SF0">
    <property type="entry name" value="HPR1"/>
    <property type="match status" value="1"/>
</dbReference>
<sequence length="86" mass="9491">FQFVSDVLPLASAERLFDYLVIRKAPLTADMQAGKGAGLVLLRTCTLLMKRLSRAQNAVMCGRILMYLADVFPLNDRSGVGLRGEF</sequence>
<dbReference type="GO" id="GO:0000445">
    <property type="term" value="C:THO complex part of transcription export complex"/>
    <property type="evidence" value="ECO:0007669"/>
    <property type="project" value="TreeGrafter"/>
</dbReference>
<organism evidence="1 2">
    <name type="scientific">Caulochytrium protostelioides</name>
    <dbReference type="NCBI Taxonomy" id="1555241"/>
    <lineage>
        <taxon>Eukaryota</taxon>
        <taxon>Fungi</taxon>
        <taxon>Fungi incertae sedis</taxon>
        <taxon>Chytridiomycota</taxon>
        <taxon>Chytridiomycota incertae sedis</taxon>
        <taxon>Chytridiomycetes</taxon>
        <taxon>Caulochytriales</taxon>
        <taxon>Caulochytriaceae</taxon>
        <taxon>Caulochytrium</taxon>
    </lineage>
</organism>
<feature type="non-terminal residue" evidence="1">
    <location>
        <position position="1"/>
    </location>
</feature>
<dbReference type="Pfam" id="PF11957">
    <property type="entry name" value="efThoc1"/>
    <property type="match status" value="1"/>
</dbReference>
<proteinExistence type="predicted"/>
<dbReference type="PANTHER" id="PTHR13265">
    <property type="entry name" value="THO COMPLEX SUBUNIT 1"/>
    <property type="match status" value="1"/>
</dbReference>
<accession>A0A4P9WVA3</accession>
<evidence type="ECO:0000313" key="2">
    <source>
        <dbReference type="Proteomes" id="UP000268535"/>
    </source>
</evidence>
<reference evidence="2" key="1">
    <citation type="journal article" date="2018" name="Nat. Microbiol.">
        <title>Leveraging single-cell genomics to expand the fungal tree of life.</title>
        <authorList>
            <person name="Ahrendt S.R."/>
            <person name="Quandt C.A."/>
            <person name="Ciobanu D."/>
            <person name="Clum A."/>
            <person name="Salamov A."/>
            <person name="Andreopoulos B."/>
            <person name="Cheng J.F."/>
            <person name="Woyke T."/>
            <person name="Pelin A."/>
            <person name="Henrissat B."/>
            <person name="Reynolds N.K."/>
            <person name="Benny G.L."/>
            <person name="Smith M.E."/>
            <person name="James T.Y."/>
            <person name="Grigoriev I.V."/>
        </authorList>
    </citation>
    <scope>NUCLEOTIDE SEQUENCE [LARGE SCALE GENOMIC DNA]</scope>
    <source>
        <strain evidence="2">ATCC 52028</strain>
    </source>
</reference>
<dbReference type="Proteomes" id="UP000268535">
    <property type="component" value="Unassembled WGS sequence"/>
</dbReference>
<dbReference type="GO" id="GO:0006406">
    <property type="term" value="P:mRNA export from nucleus"/>
    <property type="evidence" value="ECO:0007669"/>
    <property type="project" value="TreeGrafter"/>
</dbReference>
<dbReference type="EMBL" id="ML013201">
    <property type="protein sequence ID" value="RKO95076.1"/>
    <property type="molecule type" value="Genomic_DNA"/>
</dbReference>
<dbReference type="InterPro" id="IPR021861">
    <property type="entry name" value="THO_THOC1"/>
</dbReference>
<protein>
    <submittedName>
        <fullName evidence="1">Uncharacterized protein</fullName>
    </submittedName>
</protein>
<gene>
    <name evidence="1" type="ORF">CAUPRSCDRAFT_3727</name>
</gene>